<sequence>MSSARTGVFVVTRGDIERVIIARLGKTGGGGLTKKGDTTAVDIVPASSRAQAKADHSLDLPTSADRGISLIATDTGFLVGASDDGVTSDATVIDPATGAKKSVKTQTATVPKCGRVSCTVGSSPAFVTEAGVVTAFRQTKDCDQWGNGGTPCTTGFQVGDKWVSTSAAPDGMYTGIPIAAAGRYLIAAWNQTDFQTDRPVLGDRKTLFAVHDLHSGKSLAAVSCSSAEELTLQPGSAQTSTRIAPNGRYLISGQTAFDLSSGTGRCYTSTQTRKGVDLTAVDDTGTAYGLIHNSGGTDASKLYGRLPIVQDGTDSTPRQGARVALSTGAVEALEASAEVPVYLDASLGLFRSRDVLAAYTRK</sequence>
<comment type="caution">
    <text evidence="1">The sequence shown here is derived from an EMBL/GenBank/DDBJ whole genome shotgun (WGS) entry which is preliminary data.</text>
</comment>
<reference evidence="1" key="1">
    <citation type="submission" date="2022-06" db="EMBL/GenBank/DDBJ databases">
        <title>Genome public.</title>
        <authorList>
            <person name="Sun Q."/>
        </authorList>
    </citation>
    <scope>NUCLEOTIDE SEQUENCE</scope>
    <source>
        <strain evidence="1">CWNU-1</strain>
    </source>
</reference>
<dbReference type="EMBL" id="JAMQAW010000008">
    <property type="protein sequence ID" value="MCM2388767.1"/>
    <property type="molecule type" value="Genomic_DNA"/>
</dbReference>
<accession>A0ABT0UJG0</accession>
<proteinExistence type="predicted"/>
<dbReference type="Proteomes" id="UP001431429">
    <property type="component" value="Unassembled WGS sequence"/>
</dbReference>
<dbReference type="RefSeq" id="WP_250919097.1">
    <property type="nucleotide sequence ID" value="NZ_JAMQAW010000008.1"/>
</dbReference>
<name>A0ABT0UJG0_9ACTN</name>
<evidence type="ECO:0000313" key="2">
    <source>
        <dbReference type="Proteomes" id="UP001431429"/>
    </source>
</evidence>
<keyword evidence="2" id="KW-1185">Reference proteome</keyword>
<evidence type="ECO:0000313" key="1">
    <source>
        <dbReference type="EMBL" id="MCM2388767.1"/>
    </source>
</evidence>
<protein>
    <submittedName>
        <fullName evidence="1">Uncharacterized protein</fullName>
    </submittedName>
</protein>
<gene>
    <name evidence="1" type="ORF">NBG84_10775</name>
</gene>
<organism evidence="1 2">
    <name type="scientific">Streptomyces albipurpureus</name>
    <dbReference type="NCBI Taxonomy" id="2897419"/>
    <lineage>
        <taxon>Bacteria</taxon>
        <taxon>Bacillati</taxon>
        <taxon>Actinomycetota</taxon>
        <taxon>Actinomycetes</taxon>
        <taxon>Kitasatosporales</taxon>
        <taxon>Streptomycetaceae</taxon>
        <taxon>Streptomyces</taxon>
    </lineage>
</organism>